<evidence type="ECO:0000256" key="1">
    <source>
        <dbReference type="SAM" id="MobiDB-lite"/>
    </source>
</evidence>
<protein>
    <recommendedName>
        <fullName evidence="2">F-box domain-containing protein</fullName>
    </recommendedName>
</protein>
<evidence type="ECO:0000313" key="4">
    <source>
        <dbReference type="Proteomes" id="UP001054889"/>
    </source>
</evidence>
<sequence length="395" mass="45067">MGMQWSNPVAAATASHGRVLPQDVLFDILLRLPAKDICRFRAVCRHWQSLTSEPLFIEAHTARHPPDPLITASSYSDHDGQHVHVIVMDLSGRVVKRVPSEDGLMLVQSRLDLICVSDSDGRFSVMNRATGDIRRLPETPPEEDEDYTDSSSEDEERDRNPSYTVFALWRVDSTGEYKVLRLSAIDTEDPRDPHIICSVLTINNRPGRKTRWTYAEYPPENVPVVMDNVAVIDGAVYFFWSQDAYDSKVQQGYIKSYGFGSMPPDCIACFDLETEEWTTIPGPELVDSSDEDDENSQDWSSFTDLADTKYPYMWERSTLSELDGYLVLVQNGDSYRRFLDIWFLTDIENHVWEKEYSIWTPEEAVIPAYATVKPLLLLEDGRIVIFLEHKGVALV</sequence>
<dbReference type="AlphaFoldDB" id="A0AAV5CZH9"/>
<dbReference type="Proteomes" id="UP001054889">
    <property type="component" value="Unassembled WGS sequence"/>
</dbReference>
<name>A0AAV5CZH9_ELECO</name>
<dbReference type="InterPro" id="IPR036047">
    <property type="entry name" value="F-box-like_dom_sf"/>
</dbReference>
<comment type="caution">
    <text evidence="3">The sequence shown here is derived from an EMBL/GenBank/DDBJ whole genome shotgun (WGS) entry which is preliminary data.</text>
</comment>
<proteinExistence type="predicted"/>
<dbReference type="InterPro" id="IPR013187">
    <property type="entry name" value="F-box-assoc_dom_typ3"/>
</dbReference>
<organism evidence="3 4">
    <name type="scientific">Eleusine coracana subsp. coracana</name>
    <dbReference type="NCBI Taxonomy" id="191504"/>
    <lineage>
        <taxon>Eukaryota</taxon>
        <taxon>Viridiplantae</taxon>
        <taxon>Streptophyta</taxon>
        <taxon>Embryophyta</taxon>
        <taxon>Tracheophyta</taxon>
        <taxon>Spermatophyta</taxon>
        <taxon>Magnoliopsida</taxon>
        <taxon>Liliopsida</taxon>
        <taxon>Poales</taxon>
        <taxon>Poaceae</taxon>
        <taxon>PACMAD clade</taxon>
        <taxon>Chloridoideae</taxon>
        <taxon>Cynodonteae</taxon>
        <taxon>Eleusininae</taxon>
        <taxon>Eleusine</taxon>
    </lineage>
</organism>
<feature type="compositionally biased region" description="Acidic residues" evidence="1">
    <location>
        <begin position="140"/>
        <end position="156"/>
    </location>
</feature>
<dbReference type="EMBL" id="BQKI01000010">
    <property type="protein sequence ID" value="GJN03454.1"/>
    <property type="molecule type" value="Genomic_DNA"/>
</dbReference>
<dbReference type="Gene3D" id="1.20.1280.50">
    <property type="match status" value="1"/>
</dbReference>
<dbReference type="PANTHER" id="PTHR31111">
    <property type="entry name" value="BNAA05G37150D PROTEIN-RELATED"/>
    <property type="match status" value="1"/>
</dbReference>
<dbReference type="PANTHER" id="PTHR31111:SF133">
    <property type="entry name" value="OS07G0196600 PROTEIN"/>
    <property type="match status" value="1"/>
</dbReference>
<keyword evidence="4" id="KW-1185">Reference proteome</keyword>
<dbReference type="CDD" id="cd22157">
    <property type="entry name" value="F-box_AtFBW1-like"/>
    <property type="match status" value="1"/>
</dbReference>
<reference evidence="3" key="2">
    <citation type="submission" date="2021-12" db="EMBL/GenBank/DDBJ databases">
        <title>Resequencing data analysis of finger millet.</title>
        <authorList>
            <person name="Hatakeyama M."/>
            <person name="Aluri S."/>
            <person name="Balachadran M.T."/>
            <person name="Sivarajan S.R."/>
            <person name="Poveda L."/>
            <person name="Shimizu-Inatsugi R."/>
            <person name="Schlapbach R."/>
            <person name="Sreeman S.M."/>
            <person name="Shimizu K.K."/>
        </authorList>
    </citation>
    <scope>NUCLEOTIDE SEQUENCE</scope>
</reference>
<feature type="region of interest" description="Disordered" evidence="1">
    <location>
        <begin position="131"/>
        <end position="159"/>
    </location>
</feature>
<dbReference type="Pfam" id="PF12937">
    <property type="entry name" value="F-box-like"/>
    <property type="match status" value="1"/>
</dbReference>
<evidence type="ECO:0000313" key="3">
    <source>
        <dbReference type="EMBL" id="GJN03454.1"/>
    </source>
</evidence>
<evidence type="ECO:0000259" key="2">
    <source>
        <dbReference type="PROSITE" id="PS50181"/>
    </source>
</evidence>
<dbReference type="PROSITE" id="PS50181">
    <property type="entry name" value="FBOX"/>
    <property type="match status" value="1"/>
</dbReference>
<gene>
    <name evidence="3" type="primary">ga20904</name>
    <name evidence="3" type="ORF">PR202_ga20904</name>
</gene>
<dbReference type="SUPFAM" id="SSF81383">
    <property type="entry name" value="F-box domain"/>
    <property type="match status" value="1"/>
</dbReference>
<dbReference type="InterPro" id="IPR001810">
    <property type="entry name" value="F-box_dom"/>
</dbReference>
<dbReference type="SMART" id="SM00256">
    <property type="entry name" value="FBOX"/>
    <property type="match status" value="1"/>
</dbReference>
<accession>A0AAV5CZH9</accession>
<reference evidence="3" key="1">
    <citation type="journal article" date="2018" name="DNA Res.">
        <title>Multiple hybrid de novo genome assembly of finger millet, an orphan allotetraploid crop.</title>
        <authorList>
            <person name="Hatakeyama M."/>
            <person name="Aluri S."/>
            <person name="Balachadran M.T."/>
            <person name="Sivarajan S.R."/>
            <person name="Patrignani A."/>
            <person name="Gruter S."/>
            <person name="Poveda L."/>
            <person name="Shimizu-Inatsugi R."/>
            <person name="Baeten J."/>
            <person name="Francoijs K.J."/>
            <person name="Nataraja K.N."/>
            <person name="Reddy Y.A.N."/>
            <person name="Phadnis S."/>
            <person name="Ravikumar R.L."/>
            <person name="Schlapbach R."/>
            <person name="Sreeman S.M."/>
            <person name="Shimizu K.K."/>
        </authorList>
    </citation>
    <scope>NUCLEOTIDE SEQUENCE</scope>
</reference>
<dbReference type="SUPFAM" id="SSF50965">
    <property type="entry name" value="Galactose oxidase, central domain"/>
    <property type="match status" value="1"/>
</dbReference>
<dbReference type="Pfam" id="PF08268">
    <property type="entry name" value="FBA_3"/>
    <property type="match status" value="1"/>
</dbReference>
<feature type="domain" description="F-box" evidence="2">
    <location>
        <begin position="14"/>
        <end position="59"/>
    </location>
</feature>
<dbReference type="InterPro" id="IPR011043">
    <property type="entry name" value="Gal_Oxase/kelch_b-propeller"/>
</dbReference>